<evidence type="ECO:0000313" key="2">
    <source>
        <dbReference type="Proteomes" id="UP000256301"/>
    </source>
</evidence>
<sequence>MLHHIFQQNTFESCIKAVEDAYYPREKYLKYAEEQAKKTNESLNSQKVLTEYFKTENPLRLYKKLDASKELIELRLPFTKEFHEFFMKRKFTIPEQLIQDTKTYNINQVSLFKPDPKGKNSPSNVNFSANEGNYNHFVNVVAALARLIIYFQKYENVKDIFRKLQGSFVEEDTQGTLYIIDEDKEDNQRINLSVISETINYDDTPNERTLKLMFGAFYHDLGKTVTDPRHGMEGSILMSFHTSETLCQFDQIFKSHNLSSFDVIDLSYISTLLNFHDSYGTLSTGEDGWVQLIEIVDTIKKYSLRKEKNKENQKKESQKYLFDLWLLNVADIIVSIKDKWMDQVGVRDNYKNKTAPPFWNEQESANKKITEFFESPKGRLLIHDLIISLEILDIHNKKSHKDDLSDLQTRAIAYSNDHVVERIKRLLCETTQRQLENCADTDPSVKNLAKKITEISDEQWTWSIEKAIRSISNFQEFSRKLPWIGKMDYSLNFFKKIVSYAFKKVAEEIIGSGTPTGWITSKKESSFDPYFNEKDKKDDYLLSLRASYFADNYAAIVVQILNHLLVRQPFQEYIRSIEFRDAQERLTDDKLNRIINVEGSARFINAIELVLKTVTIY</sequence>
<gene>
    <name evidence="1" type="ORF">DWQ56_04845</name>
</gene>
<evidence type="ECO:0000313" key="1">
    <source>
        <dbReference type="EMBL" id="REJ60542.1"/>
    </source>
</evidence>
<organism evidence="1 2">
    <name type="scientific">Microcystis aeruginosa DA14</name>
    <dbReference type="NCBI Taxonomy" id="1987506"/>
    <lineage>
        <taxon>Bacteria</taxon>
        <taxon>Bacillati</taxon>
        <taxon>Cyanobacteriota</taxon>
        <taxon>Cyanophyceae</taxon>
        <taxon>Oscillatoriophycideae</taxon>
        <taxon>Chroococcales</taxon>
        <taxon>Microcystaceae</taxon>
        <taxon>Microcystis</taxon>
    </lineage>
</organism>
<dbReference type="AlphaFoldDB" id="A0A3E0MMD2"/>
<dbReference type="Proteomes" id="UP000256301">
    <property type="component" value="Unassembled WGS sequence"/>
</dbReference>
<protein>
    <recommendedName>
        <fullName evidence="3">HD domain-containing protein</fullName>
    </recommendedName>
</protein>
<dbReference type="EMBL" id="QQWE01000001">
    <property type="protein sequence ID" value="REJ60542.1"/>
    <property type="molecule type" value="Genomic_DNA"/>
</dbReference>
<evidence type="ECO:0008006" key="3">
    <source>
        <dbReference type="Google" id="ProtNLM"/>
    </source>
</evidence>
<name>A0A3E0MMD2_MICAE</name>
<comment type="caution">
    <text evidence="1">The sequence shown here is derived from an EMBL/GenBank/DDBJ whole genome shotgun (WGS) entry which is preliminary data.</text>
</comment>
<accession>A0A3E0MMD2</accession>
<proteinExistence type="predicted"/>
<reference evidence="1 2" key="1">
    <citation type="submission" date="2017-08" db="EMBL/GenBank/DDBJ databases">
        <title>Functional genomic and metabolic studies of the symbiotic interactions of six Microcystis-dominated communities.</title>
        <authorList>
            <person name="Li Q."/>
            <person name="Lin F."/>
        </authorList>
    </citation>
    <scope>NUCLEOTIDE SEQUENCE [LARGE SCALE GENOMIC DNA]</scope>
    <source>
        <strain evidence="1">DA14</strain>
    </source>
</reference>